<evidence type="ECO:0000256" key="1">
    <source>
        <dbReference type="SAM" id="Phobius"/>
    </source>
</evidence>
<sequence>MLFAAIHGGARCLCVENCMKNNKKRYDWLRPTIRDWAAFAIFVIFSAVTPLVFSNNSDLGIYCLVFFGFGSTVAGLTVFRKIRESKFDGSSVDVIGGVAIRPSRLRLMVYAFGLSIFGATMAVFGTGMPIFLRLIGGGLLALGITMVILGLLKKLPAGFIRFDVDRFVLGNRRYTIGIEWDNMARIEPGNIHDNSAVFVWLKSPQAIQVEPSKSITSALKSISWTEQWYGAHLALITEIYGLPGPMVAAALTRYKSHPEAREELRNKYIT</sequence>
<feature type="transmembrane region" description="Helical" evidence="1">
    <location>
        <begin position="130"/>
        <end position="152"/>
    </location>
</feature>
<evidence type="ECO:0000313" key="2">
    <source>
        <dbReference type="EMBL" id="AFM12669.1"/>
    </source>
</evidence>
<accession>I4B5W2</accession>
<feature type="transmembrane region" description="Helical" evidence="1">
    <location>
        <begin position="59"/>
        <end position="79"/>
    </location>
</feature>
<keyword evidence="1" id="KW-0472">Membrane</keyword>
<feature type="transmembrane region" description="Helical" evidence="1">
    <location>
        <begin position="107"/>
        <end position="124"/>
    </location>
</feature>
<evidence type="ECO:0000313" key="3">
    <source>
        <dbReference type="Proteomes" id="UP000006048"/>
    </source>
</evidence>
<dbReference type="STRING" id="869212.Turpa_2023"/>
<keyword evidence="3" id="KW-1185">Reference proteome</keyword>
<feature type="transmembrane region" description="Helical" evidence="1">
    <location>
        <begin position="33"/>
        <end position="53"/>
    </location>
</feature>
<name>I4B5W2_TURPD</name>
<keyword evidence="1" id="KW-1133">Transmembrane helix</keyword>
<gene>
    <name evidence="2" type="ordered locus">Turpa_2023</name>
</gene>
<reference evidence="2 3" key="1">
    <citation type="submission" date="2012-06" db="EMBL/GenBank/DDBJ databases">
        <title>The complete chromosome of genome of Turneriella parva DSM 21527.</title>
        <authorList>
            <consortium name="US DOE Joint Genome Institute (JGI-PGF)"/>
            <person name="Lucas S."/>
            <person name="Han J."/>
            <person name="Lapidus A."/>
            <person name="Bruce D."/>
            <person name="Goodwin L."/>
            <person name="Pitluck S."/>
            <person name="Peters L."/>
            <person name="Kyrpides N."/>
            <person name="Mavromatis K."/>
            <person name="Ivanova N."/>
            <person name="Mikhailova N."/>
            <person name="Chertkov O."/>
            <person name="Detter J.C."/>
            <person name="Tapia R."/>
            <person name="Han C."/>
            <person name="Land M."/>
            <person name="Hauser L."/>
            <person name="Markowitz V."/>
            <person name="Cheng J.-F."/>
            <person name="Hugenholtz P."/>
            <person name="Woyke T."/>
            <person name="Wu D."/>
            <person name="Gronow S."/>
            <person name="Wellnitz S."/>
            <person name="Brambilla E."/>
            <person name="Klenk H.-P."/>
            <person name="Eisen J.A."/>
        </authorList>
    </citation>
    <scope>NUCLEOTIDE SEQUENCE [LARGE SCALE GENOMIC DNA]</scope>
    <source>
        <strain evidence="3">ATCC BAA-1111 / DSM 21527 / NCTC 11395 / H</strain>
    </source>
</reference>
<dbReference type="Proteomes" id="UP000006048">
    <property type="component" value="Chromosome"/>
</dbReference>
<keyword evidence="1" id="KW-0812">Transmembrane</keyword>
<proteinExistence type="predicted"/>
<organism evidence="2 3">
    <name type="scientific">Turneriella parva (strain ATCC BAA-1111 / DSM 21527 / NCTC 11395 / H)</name>
    <name type="common">Leptospira parva</name>
    <dbReference type="NCBI Taxonomy" id="869212"/>
    <lineage>
        <taxon>Bacteria</taxon>
        <taxon>Pseudomonadati</taxon>
        <taxon>Spirochaetota</taxon>
        <taxon>Spirochaetia</taxon>
        <taxon>Leptospirales</taxon>
        <taxon>Leptospiraceae</taxon>
        <taxon>Turneriella</taxon>
    </lineage>
</organism>
<dbReference type="EMBL" id="CP002959">
    <property type="protein sequence ID" value="AFM12669.1"/>
    <property type="molecule type" value="Genomic_DNA"/>
</dbReference>
<dbReference type="HOGENOM" id="CLU_1030326_0_0_12"/>
<dbReference type="KEGG" id="tpx:Turpa_2023"/>
<dbReference type="AlphaFoldDB" id="I4B5W2"/>
<protein>
    <submittedName>
        <fullName evidence="2">Uncharacterized protein</fullName>
    </submittedName>
</protein>